<sequence length="221" mass="25077">MYKSATIITFILILIITAIYIIPEENKAAINTGFPEGDIIRFHVLANSDAPEDQILKEKVRDAILPEMSKLMVGVEDVVEGKKILQNNLQSIKAIATQEIKDNGKAYPVEVVLENHLFPTRKYGDMVLAAGEYEALRVIIGEGKGQNWWCVMFPPLCFVDIKSGLIDEKTKEELQKVLSEDEYQILISESDTTEVPIQLKSKIWEWIKSSKDNLMRFASKF</sequence>
<dbReference type="RefSeq" id="WP_151864729.1">
    <property type="nucleotide sequence ID" value="NZ_WBZB01000008.1"/>
</dbReference>
<dbReference type="Proteomes" id="UP000465601">
    <property type="component" value="Unassembled WGS sequence"/>
</dbReference>
<keyword evidence="1" id="KW-0812">Transmembrane</keyword>
<keyword evidence="1" id="KW-0472">Membrane</keyword>
<dbReference type="NCBIfam" id="TIGR02837">
    <property type="entry name" value="spore_II_R"/>
    <property type="match status" value="1"/>
</dbReference>
<evidence type="ECO:0000313" key="3">
    <source>
        <dbReference type="Proteomes" id="UP000465601"/>
    </source>
</evidence>
<keyword evidence="1" id="KW-1133">Transmembrane helix</keyword>
<dbReference type="EMBL" id="WBZB01000008">
    <property type="protein sequence ID" value="KAB3532479.1"/>
    <property type="molecule type" value="Genomic_DNA"/>
</dbReference>
<dbReference type="AlphaFoldDB" id="A0A833HQX9"/>
<dbReference type="InterPro" id="IPR014202">
    <property type="entry name" value="Spore_II_R"/>
</dbReference>
<evidence type="ECO:0000313" key="2">
    <source>
        <dbReference type="EMBL" id="KAB3532479.1"/>
    </source>
</evidence>
<dbReference type="OrthoDB" id="9793324at2"/>
<proteinExistence type="predicted"/>
<accession>A0A833HQX9</accession>
<comment type="caution">
    <text evidence="2">The sequence shown here is derived from an EMBL/GenBank/DDBJ whole genome shotgun (WGS) entry which is preliminary data.</text>
</comment>
<keyword evidence="3" id="KW-1185">Reference proteome</keyword>
<dbReference type="Pfam" id="PF09551">
    <property type="entry name" value="Spore_II_R"/>
    <property type="match status" value="1"/>
</dbReference>
<protein>
    <submittedName>
        <fullName evidence="2">Stage II sporulation protein R</fullName>
    </submittedName>
</protein>
<name>A0A833HQX9_9FIRM</name>
<reference evidence="2 3" key="1">
    <citation type="submission" date="2019-10" db="EMBL/GenBank/DDBJ databases">
        <title>Alkaliphilus serpentinus sp. nov. and Alkaliphilus pronyensis sp. nov., two novel anaerobic alkaliphilic species isolated from the serpentinized-hosted hydrothermal field of the Prony Bay (New Caledonia).</title>
        <authorList>
            <person name="Postec A."/>
        </authorList>
    </citation>
    <scope>NUCLEOTIDE SEQUENCE [LARGE SCALE GENOMIC DNA]</scope>
    <source>
        <strain evidence="2 3">LacT</strain>
    </source>
</reference>
<feature type="transmembrane region" description="Helical" evidence="1">
    <location>
        <begin position="6"/>
        <end position="22"/>
    </location>
</feature>
<evidence type="ECO:0000256" key="1">
    <source>
        <dbReference type="SAM" id="Phobius"/>
    </source>
</evidence>
<organism evidence="2 3">
    <name type="scientific">Alkaliphilus serpentinus</name>
    <dbReference type="NCBI Taxonomy" id="1482731"/>
    <lineage>
        <taxon>Bacteria</taxon>
        <taxon>Bacillati</taxon>
        <taxon>Bacillota</taxon>
        <taxon>Clostridia</taxon>
        <taxon>Peptostreptococcales</taxon>
        <taxon>Natronincolaceae</taxon>
        <taxon>Alkaliphilus</taxon>
    </lineage>
</organism>
<gene>
    <name evidence="2" type="primary">spoIIR</name>
    <name evidence="2" type="ORF">F8153_02255</name>
</gene>